<protein>
    <submittedName>
        <fullName evidence="2">Uncharacterized protein</fullName>
    </submittedName>
</protein>
<evidence type="ECO:0000313" key="2">
    <source>
        <dbReference type="EMBL" id="KAJ1198986.1"/>
    </source>
</evidence>
<reference evidence="2" key="1">
    <citation type="journal article" date="2022" name="bioRxiv">
        <title>Sequencing and chromosome-scale assembly of the giantPleurodeles waltlgenome.</title>
        <authorList>
            <person name="Brown T."/>
            <person name="Elewa A."/>
            <person name="Iarovenko S."/>
            <person name="Subramanian E."/>
            <person name="Araus A.J."/>
            <person name="Petzold A."/>
            <person name="Susuki M."/>
            <person name="Suzuki K.-i.T."/>
            <person name="Hayashi T."/>
            <person name="Toyoda A."/>
            <person name="Oliveira C."/>
            <person name="Osipova E."/>
            <person name="Leigh N.D."/>
            <person name="Simon A."/>
            <person name="Yun M.H."/>
        </authorList>
    </citation>
    <scope>NUCLEOTIDE SEQUENCE</scope>
    <source>
        <strain evidence="2">20211129_DDA</strain>
        <tissue evidence="2">Liver</tissue>
    </source>
</reference>
<feature type="region of interest" description="Disordered" evidence="1">
    <location>
        <begin position="1"/>
        <end position="219"/>
    </location>
</feature>
<keyword evidence="3" id="KW-1185">Reference proteome</keyword>
<feature type="compositionally biased region" description="Low complexity" evidence="1">
    <location>
        <begin position="65"/>
        <end position="78"/>
    </location>
</feature>
<dbReference type="EMBL" id="JANPWB010000003">
    <property type="protein sequence ID" value="KAJ1198986.1"/>
    <property type="molecule type" value="Genomic_DNA"/>
</dbReference>
<feature type="compositionally biased region" description="Polar residues" evidence="1">
    <location>
        <begin position="9"/>
        <end position="32"/>
    </location>
</feature>
<evidence type="ECO:0000256" key="1">
    <source>
        <dbReference type="SAM" id="MobiDB-lite"/>
    </source>
</evidence>
<feature type="compositionally biased region" description="Basic residues" evidence="1">
    <location>
        <begin position="122"/>
        <end position="142"/>
    </location>
</feature>
<gene>
    <name evidence="2" type="ORF">NDU88_002824</name>
</gene>
<feature type="compositionally biased region" description="Basic and acidic residues" evidence="1">
    <location>
        <begin position="85"/>
        <end position="100"/>
    </location>
</feature>
<dbReference type="Proteomes" id="UP001066276">
    <property type="component" value="Chromosome 2_1"/>
</dbReference>
<dbReference type="AlphaFoldDB" id="A0AAV7VEW8"/>
<name>A0AAV7VEW8_PLEWA</name>
<organism evidence="2 3">
    <name type="scientific">Pleurodeles waltl</name>
    <name type="common">Iberian ribbed newt</name>
    <dbReference type="NCBI Taxonomy" id="8319"/>
    <lineage>
        <taxon>Eukaryota</taxon>
        <taxon>Metazoa</taxon>
        <taxon>Chordata</taxon>
        <taxon>Craniata</taxon>
        <taxon>Vertebrata</taxon>
        <taxon>Euteleostomi</taxon>
        <taxon>Amphibia</taxon>
        <taxon>Batrachia</taxon>
        <taxon>Caudata</taxon>
        <taxon>Salamandroidea</taxon>
        <taxon>Salamandridae</taxon>
        <taxon>Pleurodelinae</taxon>
        <taxon>Pleurodeles</taxon>
    </lineage>
</organism>
<sequence>MYRQPGAVSKSSKQVPKQAQVSGTRLIQSRRTQPALDMRYLSAGPRAPPPWVREPGSPEGDSVQGAGAAGEAGAPSRGAHPEPIAGEKRMGGEGEPRSEATADQAPPKSFALLSPRPSIRGSGRRLHSPRAHHRSRRARRAAGARPLDAPPLPGPRQQPNPAQITPAKSPGGKPQGSAPSPPHLGWILTDKLPGPGRASQGDGHLARWPSHAPQKNTRF</sequence>
<accession>A0AAV7VEW8</accession>
<comment type="caution">
    <text evidence="2">The sequence shown here is derived from an EMBL/GenBank/DDBJ whole genome shotgun (WGS) entry which is preliminary data.</text>
</comment>
<feature type="compositionally biased region" description="Pro residues" evidence="1">
    <location>
        <begin position="148"/>
        <end position="158"/>
    </location>
</feature>
<proteinExistence type="predicted"/>
<evidence type="ECO:0000313" key="3">
    <source>
        <dbReference type="Proteomes" id="UP001066276"/>
    </source>
</evidence>